<evidence type="ECO:0000259" key="9">
    <source>
        <dbReference type="Pfam" id="PF08533"/>
    </source>
</evidence>
<evidence type="ECO:0000256" key="4">
    <source>
        <dbReference type="ARBA" id="ARBA00022801"/>
    </source>
</evidence>
<evidence type="ECO:0000259" key="7">
    <source>
        <dbReference type="Pfam" id="PF02449"/>
    </source>
</evidence>
<dbReference type="RefSeq" id="WP_264777768.1">
    <property type="nucleotide sequence ID" value="NZ_AP026561.1"/>
</dbReference>
<dbReference type="PIRSF" id="PIRSF001084">
    <property type="entry name" value="B-galactosidase"/>
    <property type="match status" value="1"/>
</dbReference>
<dbReference type="InterPro" id="IPR017853">
    <property type="entry name" value="GH"/>
</dbReference>
<dbReference type="PANTHER" id="PTHR36447">
    <property type="entry name" value="BETA-GALACTOSIDASE GANA"/>
    <property type="match status" value="1"/>
</dbReference>
<comment type="similarity">
    <text evidence="2 6">Belongs to the glycosyl hydrolase 42 family.</text>
</comment>
<evidence type="ECO:0000256" key="1">
    <source>
        <dbReference type="ARBA" id="ARBA00001412"/>
    </source>
</evidence>
<feature type="domain" description="Beta-galactosidase C-terminal" evidence="9">
    <location>
        <begin position="621"/>
        <end position="678"/>
    </location>
</feature>
<dbReference type="EMBL" id="AP026561">
    <property type="protein sequence ID" value="BDP43935.1"/>
    <property type="molecule type" value="Genomic_DNA"/>
</dbReference>
<keyword evidence="10" id="KW-0614">Plasmid</keyword>
<dbReference type="InterPro" id="IPR029062">
    <property type="entry name" value="Class_I_gatase-like"/>
</dbReference>
<protein>
    <recommendedName>
        <fullName evidence="3 6">Beta-galactosidase</fullName>
        <shortName evidence="6">Beta-gal</shortName>
        <ecNumber evidence="3 6">3.2.1.23</ecNumber>
    </recommendedName>
</protein>
<evidence type="ECO:0000313" key="11">
    <source>
        <dbReference type="Proteomes" id="UP001064971"/>
    </source>
</evidence>
<keyword evidence="11" id="KW-1185">Reference proteome</keyword>
<dbReference type="Gene3D" id="3.20.20.80">
    <property type="entry name" value="Glycosidases"/>
    <property type="match status" value="1"/>
</dbReference>
<dbReference type="Proteomes" id="UP001064971">
    <property type="component" value="Plasmid pDAETH-1"/>
</dbReference>
<dbReference type="CDD" id="cd03143">
    <property type="entry name" value="A4_beta-galactosidase_middle_domain"/>
    <property type="match status" value="1"/>
</dbReference>
<dbReference type="Pfam" id="PF08533">
    <property type="entry name" value="Glyco_hydro_42C"/>
    <property type="match status" value="1"/>
</dbReference>
<name>A0ABN6RMC6_9DEIO</name>
<evidence type="ECO:0000313" key="10">
    <source>
        <dbReference type="EMBL" id="BDP43935.1"/>
    </source>
</evidence>
<dbReference type="InterPro" id="IPR013739">
    <property type="entry name" value="Beta_galactosidase_C"/>
</dbReference>
<evidence type="ECO:0000259" key="8">
    <source>
        <dbReference type="Pfam" id="PF08532"/>
    </source>
</evidence>
<reference evidence="10" key="1">
    <citation type="submission" date="2022-07" db="EMBL/GenBank/DDBJ databases">
        <title>Complete Genome Sequence of the Radioresistant Bacterium Deinococcus aetherius ST0316, Isolated from the Air Dust collected in Lower Stratosphere above Japan.</title>
        <authorList>
            <person name="Satoh K."/>
            <person name="Hagiwara K."/>
            <person name="Katsumata K."/>
            <person name="Kubo A."/>
            <person name="Yokobori S."/>
            <person name="Yamagishi A."/>
            <person name="Oono Y."/>
            <person name="Narumi I."/>
        </authorList>
    </citation>
    <scope>NUCLEOTIDE SEQUENCE</scope>
    <source>
        <strain evidence="10">ST0316</strain>
        <plasmid evidence="10">pDAETH-1</plasmid>
    </source>
</reference>
<dbReference type="InterPro" id="IPR013780">
    <property type="entry name" value="Glyco_hydro_b"/>
</dbReference>
<dbReference type="PANTHER" id="PTHR36447:SF1">
    <property type="entry name" value="BETA-GALACTOSIDASE GANA"/>
    <property type="match status" value="1"/>
</dbReference>
<sequence>MTTTEPAPQTQPALVAPKIPHVLYGGDYNPEQWPEEVWAEDARLMREAGVNLVSLGIFAWARLEPRPGEYDFSWLDRVMDLLHEHGVFVNLATATASPPPWFSKLHPESLPVTESGVTLGTGSRQHYCPSSPAYRKAAHALVTRLAERYRDHPALAMWHVNNEYGCHVSECFCGESARAFRAWLRDKYGTLGALNDAWGTAFWSQGYGDWDEIEPPRAAPTFRNPSQGLDWKRFSSDALLSLFEMEREILKRVTPDIPVTTNFMCFFKPLDYWKWAGRQDVISNDAYPQPSEPGAAVEMAMASDLMRSLGGGRPWVLMEQVSSQVQWRERNPLKRPGVMRLWSLQTVARGADGIMFFQWRQSRAGAEKWHGGMLPHAGTDTRTWREISGLGAELARLTPVLGGRVGAEVAILLDWESWWALELDARPSRALKLLDQVRDYYTPLWERNVAVDFARPGQDLSGYRVVLAPNLYLTREGVGAQLEEYVSSGGTLVVSFFSGMVDEHDQIHPGAYPAALRRVLGLRVEEFDPYPQGHTNRVRTLGGEAFTSRLWADVIVPEGAEPLATFGEDFYAGRPSVTRHAFGAGTSYYLGTRLDEAGMDWALGEMLAGADVRPTLDAPRGVEVVRRQSEHGAFLFLLNHADRPVTVTLPAPAADLLSGLDHGTSLTLDPRGVAVLRESPVG</sequence>
<evidence type="ECO:0000256" key="5">
    <source>
        <dbReference type="ARBA" id="ARBA00023295"/>
    </source>
</evidence>
<gene>
    <name evidence="10" type="ORF">DAETH_39040</name>
</gene>
<dbReference type="SUPFAM" id="SSF52317">
    <property type="entry name" value="Class I glutamine amidotransferase-like"/>
    <property type="match status" value="1"/>
</dbReference>
<accession>A0ABN6RMC6</accession>
<geneLocation type="plasmid" evidence="10 11">
    <name>pDAETH-1</name>
</geneLocation>
<dbReference type="Gene3D" id="3.40.50.880">
    <property type="match status" value="1"/>
</dbReference>
<dbReference type="Pfam" id="PF08532">
    <property type="entry name" value="Glyco_hydro_42M"/>
    <property type="match status" value="1"/>
</dbReference>
<dbReference type="EC" id="3.2.1.23" evidence="3 6"/>
<comment type="catalytic activity">
    <reaction evidence="1 6">
        <text>Hydrolysis of terminal non-reducing beta-D-galactose residues in beta-D-galactosides.</text>
        <dbReference type="EC" id="3.2.1.23"/>
    </reaction>
</comment>
<evidence type="ECO:0000256" key="2">
    <source>
        <dbReference type="ARBA" id="ARBA00005940"/>
    </source>
</evidence>
<proteinExistence type="inferred from homology"/>
<keyword evidence="5 6" id="KW-0326">Glycosidase</keyword>
<dbReference type="SUPFAM" id="SSF51445">
    <property type="entry name" value="(Trans)glycosidases"/>
    <property type="match status" value="1"/>
</dbReference>
<dbReference type="InterPro" id="IPR003476">
    <property type="entry name" value="Glyco_hydro_42"/>
</dbReference>
<feature type="domain" description="Glycoside hydrolase family 42 N-terminal" evidence="7">
    <location>
        <begin position="27"/>
        <end position="396"/>
    </location>
</feature>
<dbReference type="InterPro" id="IPR013529">
    <property type="entry name" value="Glyco_hydro_42_N"/>
</dbReference>
<dbReference type="Pfam" id="PF02449">
    <property type="entry name" value="Glyco_hydro_42"/>
    <property type="match status" value="1"/>
</dbReference>
<evidence type="ECO:0000256" key="6">
    <source>
        <dbReference type="PIRNR" id="PIRNR001084"/>
    </source>
</evidence>
<dbReference type="Gene3D" id="2.60.40.1180">
    <property type="entry name" value="Golgi alpha-mannosidase II"/>
    <property type="match status" value="1"/>
</dbReference>
<feature type="domain" description="Beta-galactosidase trimerisation" evidence="8">
    <location>
        <begin position="407"/>
        <end position="612"/>
    </location>
</feature>
<evidence type="ECO:0000256" key="3">
    <source>
        <dbReference type="ARBA" id="ARBA00012756"/>
    </source>
</evidence>
<organism evidence="10 11">
    <name type="scientific">Deinococcus aetherius</name>
    <dbReference type="NCBI Taxonomy" id="200252"/>
    <lineage>
        <taxon>Bacteria</taxon>
        <taxon>Thermotogati</taxon>
        <taxon>Deinococcota</taxon>
        <taxon>Deinococci</taxon>
        <taxon>Deinococcales</taxon>
        <taxon>Deinococcaceae</taxon>
        <taxon>Deinococcus</taxon>
    </lineage>
</organism>
<dbReference type="InterPro" id="IPR013738">
    <property type="entry name" value="Beta_galactosidase_Trimer"/>
</dbReference>
<keyword evidence="4 6" id="KW-0378">Hydrolase</keyword>